<organism evidence="1">
    <name type="scientific">uncultured Caudovirales phage</name>
    <dbReference type="NCBI Taxonomy" id="2100421"/>
    <lineage>
        <taxon>Viruses</taxon>
        <taxon>Duplodnaviria</taxon>
        <taxon>Heunggongvirae</taxon>
        <taxon>Uroviricota</taxon>
        <taxon>Caudoviricetes</taxon>
        <taxon>Peduoviridae</taxon>
        <taxon>Maltschvirus</taxon>
        <taxon>Maltschvirus maltsch</taxon>
    </lineage>
</organism>
<accession>A0A6J5KQD2</accession>
<dbReference type="EMBL" id="LR796171">
    <property type="protein sequence ID" value="CAB4123442.1"/>
    <property type="molecule type" value="Genomic_DNA"/>
</dbReference>
<proteinExistence type="predicted"/>
<evidence type="ECO:0000313" key="1">
    <source>
        <dbReference type="EMBL" id="CAB4123442.1"/>
    </source>
</evidence>
<gene>
    <name evidence="1" type="ORF">UFOVP43_23</name>
</gene>
<sequence>MTYEEKKAIWWDWHKANPQVWEYFERFSLEVVKMGRKKVSHWLIINRIRWEVYMETTGKDFKISNDYIAFYARLWKKRHPEHADLFNTKKMIGEA</sequence>
<reference evidence="1" key="1">
    <citation type="submission" date="2020-04" db="EMBL/GenBank/DDBJ databases">
        <authorList>
            <person name="Chiriac C."/>
            <person name="Salcher M."/>
            <person name="Ghai R."/>
            <person name="Kavagutti S V."/>
        </authorList>
    </citation>
    <scope>NUCLEOTIDE SEQUENCE</scope>
</reference>
<protein>
    <submittedName>
        <fullName evidence="1">Uncharacterized protein</fullName>
    </submittedName>
</protein>
<name>A0A6J5KQD2_9CAUD</name>